<reference evidence="1 2" key="1">
    <citation type="submission" date="2021-02" db="EMBL/GenBank/DDBJ databases">
        <authorList>
            <person name="Lee D.-H."/>
        </authorList>
    </citation>
    <scope>NUCLEOTIDE SEQUENCE [LARGE SCALE GENOMIC DNA]</scope>
    <source>
        <strain evidence="1 2">MMS20-R2-29</strain>
    </source>
</reference>
<sequence length="126" mass="13858">MDQQFVDSLDPAVALALGRYGVRSATRALRQHDPDLLRRSLLATGLAGCLEDDDARDLMVGLALPWYVARQLHVPPEAMFTDVADRLPDGTVAEVFRTFGTRTDITLEAFGWQLVTTPDGPDFCPV</sequence>
<proteinExistence type="predicted"/>
<evidence type="ECO:0000313" key="2">
    <source>
        <dbReference type="Proteomes" id="UP000809587"/>
    </source>
</evidence>
<dbReference type="RefSeq" id="WP_204961285.1">
    <property type="nucleotide sequence ID" value="NZ_JAFEUO010000008.1"/>
</dbReference>
<accession>A0ABS2JHU3</accession>
<comment type="caution">
    <text evidence="1">The sequence shown here is derived from an EMBL/GenBank/DDBJ whole genome shotgun (WGS) entry which is preliminary data.</text>
</comment>
<organism evidence="1 2">
    <name type="scientific">Micromonospora humidisoli</name>
    <dbReference type="NCBI Taxonomy" id="2807622"/>
    <lineage>
        <taxon>Bacteria</taxon>
        <taxon>Bacillati</taxon>
        <taxon>Actinomycetota</taxon>
        <taxon>Actinomycetes</taxon>
        <taxon>Micromonosporales</taxon>
        <taxon>Micromonosporaceae</taxon>
        <taxon>Micromonospora</taxon>
    </lineage>
</organism>
<dbReference type="EMBL" id="JAFEUO010000008">
    <property type="protein sequence ID" value="MBM7086087.1"/>
    <property type="molecule type" value="Genomic_DNA"/>
</dbReference>
<name>A0ABS2JHU3_9ACTN</name>
<keyword evidence="2" id="KW-1185">Reference proteome</keyword>
<protein>
    <submittedName>
        <fullName evidence="1">Uncharacterized protein</fullName>
    </submittedName>
</protein>
<evidence type="ECO:0000313" key="1">
    <source>
        <dbReference type="EMBL" id="MBM7086087.1"/>
    </source>
</evidence>
<dbReference type="Proteomes" id="UP000809587">
    <property type="component" value="Unassembled WGS sequence"/>
</dbReference>
<gene>
    <name evidence="1" type="ORF">JQN84_26525</name>
</gene>